<dbReference type="Proteomes" id="UP000249633">
    <property type="component" value="Unassembled WGS sequence"/>
</dbReference>
<feature type="domain" description="Flavodoxin-like fold" evidence="3">
    <location>
        <begin position="8"/>
        <end position="180"/>
    </location>
</feature>
<dbReference type="EMBL" id="QFOD01000012">
    <property type="protein sequence ID" value="PZP31021.1"/>
    <property type="molecule type" value="Genomic_DNA"/>
</dbReference>
<dbReference type="Pfam" id="PF02525">
    <property type="entry name" value="Flavodoxin_2"/>
    <property type="match status" value="1"/>
</dbReference>
<accession>A0A2W5DGH2</accession>
<sequence>MPTAPARRILLIQAHPDNGTPHLCHALCEAYAEGARAAGHELRLLDVAALDFPLLRRPQDWLEGELPAGLRGAQDDIRWAQHLVFFFPLWLGDMPALLKGFLEQIARRGFAFEPVTGNPLGKKLLGGRSARVVVTMGMPALVYRWVFRAHSVKALERNILGFVGIAPIHETLVGGVDGLGEAGVAAWQTRLRRLGRRGD</sequence>
<dbReference type="SUPFAM" id="SSF52218">
    <property type="entry name" value="Flavoproteins"/>
    <property type="match status" value="1"/>
</dbReference>
<reference evidence="4 5" key="1">
    <citation type="submission" date="2017-08" db="EMBL/GenBank/DDBJ databases">
        <title>Infants hospitalized years apart are colonized by the same room-sourced microbial strains.</title>
        <authorList>
            <person name="Brooks B."/>
            <person name="Olm M.R."/>
            <person name="Firek B.A."/>
            <person name="Baker R."/>
            <person name="Thomas B.C."/>
            <person name="Morowitz M.J."/>
            <person name="Banfield J.F."/>
        </authorList>
    </citation>
    <scope>NUCLEOTIDE SEQUENCE [LARGE SCALE GENOMIC DNA]</scope>
    <source>
        <strain evidence="4">S2_012_000_R2_81</strain>
    </source>
</reference>
<protein>
    <submittedName>
        <fullName evidence="4">Dehydrogenase</fullName>
    </submittedName>
</protein>
<comment type="caution">
    <text evidence="4">The sequence shown here is derived from an EMBL/GenBank/DDBJ whole genome shotgun (WGS) entry which is preliminary data.</text>
</comment>
<dbReference type="Gene3D" id="3.40.50.360">
    <property type="match status" value="1"/>
</dbReference>
<name>A0A2W5DGH2_9BURK</name>
<dbReference type="InterPro" id="IPR003680">
    <property type="entry name" value="Flavodoxin_fold"/>
</dbReference>
<dbReference type="PANTHER" id="PTHR10204:SF34">
    <property type="entry name" value="NAD(P)H DEHYDROGENASE [QUINONE] 1 ISOFORM 1"/>
    <property type="match status" value="1"/>
</dbReference>
<dbReference type="PANTHER" id="PTHR10204">
    <property type="entry name" value="NAD P H OXIDOREDUCTASE-RELATED"/>
    <property type="match status" value="1"/>
</dbReference>
<evidence type="ECO:0000256" key="2">
    <source>
        <dbReference type="ARBA" id="ARBA00023002"/>
    </source>
</evidence>
<evidence type="ECO:0000259" key="3">
    <source>
        <dbReference type="Pfam" id="PF02525"/>
    </source>
</evidence>
<dbReference type="InterPro" id="IPR029039">
    <property type="entry name" value="Flavoprotein-like_sf"/>
</dbReference>
<evidence type="ECO:0000313" key="5">
    <source>
        <dbReference type="Proteomes" id="UP000249633"/>
    </source>
</evidence>
<evidence type="ECO:0000313" key="4">
    <source>
        <dbReference type="EMBL" id="PZP31021.1"/>
    </source>
</evidence>
<comment type="similarity">
    <text evidence="1">Belongs to the NAD(P)H dehydrogenase (quinone) family.</text>
</comment>
<dbReference type="GO" id="GO:0005829">
    <property type="term" value="C:cytosol"/>
    <property type="evidence" value="ECO:0007669"/>
    <property type="project" value="TreeGrafter"/>
</dbReference>
<organism evidence="4 5">
    <name type="scientific">Roseateles depolymerans</name>
    <dbReference type="NCBI Taxonomy" id="76731"/>
    <lineage>
        <taxon>Bacteria</taxon>
        <taxon>Pseudomonadati</taxon>
        <taxon>Pseudomonadota</taxon>
        <taxon>Betaproteobacteria</taxon>
        <taxon>Burkholderiales</taxon>
        <taxon>Sphaerotilaceae</taxon>
        <taxon>Roseateles</taxon>
    </lineage>
</organism>
<evidence type="ECO:0000256" key="1">
    <source>
        <dbReference type="ARBA" id="ARBA00006252"/>
    </source>
</evidence>
<proteinExistence type="inferred from homology"/>
<dbReference type="GO" id="GO:0003955">
    <property type="term" value="F:NAD(P)H dehydrogenase (quinone) activity"/>
    <property type="evidence" value="ECO:0007669"/>
    <property type="project" value="TreeGrafter"/>
</dbReference>
<dbReference type="InterPro" id="IPR051545">
    <property type="entry name" value="NAD(P)H_dehydrogenase_qn"/>
</dbReference>
<gene>
    <name evidence="4" type="ORF">DI603_13920</name>
</gene>
<keyword evidence="2" id="KW-0560">Oxidoreductase</keyword>
<dbReference type="AlphaFoldDB" id="A0A2W5DGH2"/>